<dbReference type="EMBL" id="JBHSGO010000161">
    <property type="protein sequence ID" value="MFC4665976.1"/>
    <property type="molecule type" value="Genomic_DNA"/>
</dbReference>
<dbReference type="InterPro" id="IPR029044">
    <property type="entry name" value="Nucleotide-diphossugar_trans"/>
</dbReference>
<dbReference type="Proteomes" id="UP001596020">
    <property type="component" value="Unassembled WGS sequence"/>
</dbReference>
<dbReference type="PANTHER" id="PTHR22916:SF51">
    <property type="entry name" value="GLYCOSYLTRANSFERASE EPSH-RELATED"/>
    <property type="match status" value="1"/>
</dbReference>
<dbReference type="SUPFAM" id="SSF53448">
    <property type="entry name" value="Nucleotide-diphospho-sugar transferases"/>
    <property type="match status" value="1"/>
</dbReference>
<reference evidence="5" key="1">
    <citation type="journal article" date="2019" name="Int. J. Syst. Evol. Microbiol.">
        <title>The Global Catalogue of Microorganisms (GCM) 10K type strain sequencing project: providing services to taxonomists for standard genome sequencing and annotation.</title>
        <authorList>
            <consortium name="The Broad Institute Genomics Platform"/>
            <consortium name="The Broad Institute Genome Sequencing Center for Infectious Disease"/>
            <person name="Wu L."/>
            <person name="Ma J."/>
        </authorList>
    </citation>
    <scope>NUCLEOTIDE SEQUENCE [LARGE SCALE GENOMIC DNA]</scope>
    <source>
        <strain evidence="5">CGMCC 4.7357</strain>
    </source>
</reference>
<evidence type="ECO:0000256" key="2">
    <source>
        <dbReference type="ARBA" id="ARBA00022679"/>
    </source>
</evidence>
<gene>
    <name evidence="4" type="ORF">ACFO3G_05105</name>
</gene>
<dbReference type="CDD" id="cd00761">
    <property type="entry name" value="Glyco_tranf_GTA_type"/>
    <property type="match status" value="1"/>
</dbReference>
<dbReference type="PANTHER" id="PTHR22916">
    <property type="entry name" value="GLYCOSYLTRANSFERASE"/>
    <property type="match status" value="1"/>
</dbReference>
<evidence type="ECO:0000313" key="4">
    <source>
        <dbReference type="EMBL" id="MFC4665976.1"/>
    </source>
</evidence>
<keyword evidence="2" id="KW-0808">Transferase</keyword>
<keyword evidence="1" id="KW-0328">Glycosyltransferase</keyword>
<dbReference type="Pfam" id="PF00535">
    <property type="entry name" value="Glycos_transf_2"/>
    <property type="match status" value="1"/>
</dbReference>
<feature type="domain" description="Glycosyltransferase 2-like" evidence="3">
    <location>
        <begin position="11"/>
        <end position="141"/>
    </location>
</feature>
<dbReference type="RefSeq" id="WP_380078588.1">
    <property type="nucleotide sequence ID" value="NZ_JBHSGO010000161.1"/>
</dbReference>
<sequence length="330" mass="38247">MMCDSSRPLVSVLIPVYKTERFIGRCIASIIKQDYRPLQVVLVDDCGGDNAMNIACEMLTDVEGITLTKVFHDKNCGVTTARRHSLEHAEGDYLLFLDSDDYWDAPGNVSHIIQEMLSDPDLDVVVTDYFADYPKRIKYMRVDCPSTSQATAKCLLQGHMPSFLWNKCFKKDSFLKYAGKFVDGVKLWEDFMVLVPFFANPIKLKYIHYSFVHYEQGNENSLIHTMDAGTLEKIIEAIRYCEQMIPNRAIYEEDIKCAYISAKAHVMQNVPLKDYSSILEVYKELDCYNMKRVAPLYSKVIFALQRKKSTRYLGFILNELILRWKYILRH</sequence>
<proteinExistence type="predicted"/>
<organism evidence="4 5">
    <name type="scientific">Falsiporphyromonas endometrii</name>
    <dbReference type="NCBI Taxonomy" id="1387297"/>
    <lineage>
        <taxon>Bacteria</taxon>
        <taxon>Pseudomonadati</taxon>
        <taxon>Bacteroidota</taxon>
        <taxon>Bacteroidia</taxon>
        <taxon>Bacteroidales</taxon>
        <taxon>Porphyromonadaceae</taxon>
        <taxon>Falsiporphyromonas</taxon>
    </lineage>
</organism>
<dbReference type="InterPro" id="IPR001173">
    <property type="entry name" value="Glyco_trans_2-like"/>
</dbReference>
<dbReference type="Gene3D" id="3.90.550.10">
    <property type="entry name" value="Spore Coat Polysaccharide Biosynthesis Protein SpsA, Chain A"/>
    <property type="match status" value="1"/>
</dbReference>
<evidence type="ECO:0000259" key="3">
    <source>
        <dbReference type="Pfam" id="PF00535"/>
    </source>
</evidence>
<keyword evidence="5" id="KW-1185">Reference proteome</keyword>
<name>A0ABV9K8L8_9PORP</name>
<evidence type="ECO:0000256" key="1">
    <source>
        <dbReference type="ARBA" id="ARBA00022676"/>
    </source>
</evidence>
<protein>
    <submittedName>
        <fullName evidence="4">Glycosyltransferase family 2 protein</fullName>
    </submittedName>
</protein>
<evidence type="ECO:0000313" key="5">
    <source>
        <dbReference type="Proteomes" id="UP001596020"/>
    </source>
</evidence>
<comment type="caution">
    <text evidence="4">The sequence shown here is derived from an EMBL/GenBank/DDBJ whole genome shotgun (WGS) entry which is preliminary data.</text>
</comment>
<accession>A0ABV9K8L8</accession>